<evidence type="ECO:0000313" key="3">
    <source>
        <dbReference type="Proteomes" id="UP001054945"/>
    </source>
</evidence>
<dbReference type="Proteomes" id="UP001054945">
    <property type="component" value="Unassembled WGS sequence"/>
</dbReference>
<sequence>MASLPTVENARAHTQKEGRQGKRIAWKWMGVGWSRRTVQKRRRKKEKKRKKNAKPTDRQTDKSEREKIYE</sequence>
<name>A0AAV4PAN9_CAEEX</name>
<protein>
    <submittedName>
        <fullName evidence="2">Uncharacterized protein</fullName>
    </submittedName>
</protein>
<feature type="compositionally biased region" description="Basic and acidic residues" evidence="1">
    <location>
        <begin position="54"/>
        <end position="70"/>
    </location>
</feature>
<proteinExistence type="predicted"/>
<comment type="caution">
    <text evidence="2">The sequence shown here is derived from an EMBL/GenBank/DDBJ whole genome shotgun (WGS) entry which is preliminary data.</text>
</comment>
<feature type="compositionally biased region" description="Basic and acidic residues" evidence="1">
    <location>
        <begin position="10"/>
        <end position="20"/>
    </location>
</feature>
<reference evidence="2 3" key="1">
    <citation type="submission" date="2021-06" db="EMBL/GenBank/DDBJ databases">
        <title>Caerostris extrusa draft genome.</title>
        <authorList>
            <person name="Kono N."/>
            <person name="Arakawa K."/>
        </authorList>
    </citation>
    <scope>NUCLEOTIDE SEQUENCE [LARGE SCALE GENOMIC DNA]</scope>
</reference>
<evidence type="ECO:0000313" key="2">
    <source>
        <dbReference type="EMBL" id="GIX94134.1"/>
    </source>
</evidence>
<accession>A0AAV4PAN9</accession>
<evidence type="ECO:0000256" key="1">
    <source>
        <dbReference type="SAM" id="MobiDB-lite"/>
    </source>
</evidence>
<keyword evidence="3" id="KW-1185">Reference proteome</keyword>
<dbReference type="EMBL" id="BPLR01004341">
    <property type="protein sequence ID" value="GIX94134.1"/>
    <property type="molecule type" value="Genomic_DNA"/>
</dbReference>
<feature type="region of interest" description="Disordered" evidence="1">
    <location>
        <begin position="1"/>
        <end position="70"/>
    </location>
</feature>
<gene>
    <name evidence="2" type="ORF">CEXT_715711</name>
</gene>
<organism evidence="2 3">
    <name type="scientific">Caerostris extrusa</name>
    <name type="common">Bark spider</name>
    <name type="synonym">Caerostris bankana</name>
    <dbReference type="NCBI Taxonomy" id="172846"/>
    <lineage>
        <taxon>Eukaryota</taxon>
        <taxon>Metazoa</taxon>
        <taxon>Ecdysozoa</taxon>
        <taxon>Arthropoda</taxon>
        <taxon>Chelicerata</taxon>
        <taxon>Arachnida</taxon>
        <taxon>Araneae</taxon>
        <taxon>Araneomorphae</taxon>
        <taxon>Entelegynae</taxon>
        <taxon>Araneoidea</taxon>
        <taxon>Araneidae</taxon>
        <taxon>Caerostris</taxon>
    </lineage>
</organism>
<feature type="compositionally biased region" description="Basic residues" evidence="1">
    <location>
        <begin position="37"/>
        <end position="53"/>
    </location>
</feature>
<dbReference type="AlphaFoldDB" id="A0AAV4PAN9"/>